<dbReference type="InterPro" id="IPR009495">
    <property type="entry name" value="NrsF"/>
</dbReference>
<organism evidence="2 3">
    <name type="scientific">Sorangium cellulosum</name>
    <name type="common">Polyangium cellulosum</name>
    <dbReference type="NCBI Taxonomy" id="56"/>
    <lineage>
        <taxon>Bacteria</taxon>
        <taxon>Pseudomonadati</taxon>
        <taxon>Myxococcota</taxon>
        <taxon>Polyangia</taxon>
        <taxon>Polyangiales</taxon>
        <taxon>Polyangiaceae</taxon>
        <taxon>Sorangium</taxon>
    </lineage>
</organism>
<dbReference type="EMBL" id="JEMA01000849">
    <property type="protein sequence ID" value="KYF65215.1"/>
    <property type="molecule type" value="Genomic_DNA"/>
</dbReference>
<feature type="transmembrane region" description="Helical" evidence="1">
    <location>
        <begin position="144"/>
        <end position="162"/>
    </location>
</feature>
<dbReference type="Proteomes" id="UP000075260">
    <property type="component" value="Unassembled WGS sequence"/>
</dbReference>
<gene>
    <name evidence="2" type="ORF">BE15_02350</name>
</gene>
<name>A0A150QB49_SORCE</name>
<feature type="transmembrane region" description="Helical" evidence="1">
    <location>
        <begin position="47"/>
        <end position="65"/>
    </location>
</feature>
<reference evidence="2 3" key="1">
    <citation type="submission" date="2014-02" db="EMBL/GenBank/DDBJ databases">
        <title>The small core and large imbalanced accessory genome model reveals a collaborative survival strategy of Sorangium cellulosum strains in nature.</title>
        <authorList>
            <person name="Han K."/>
            <person name="Peng R."/>
            <person name="Blom J."/>
            <person name="Li Y.-Z."/>
        </authorList>
    </citation>
    <scope>NUCLEOTIDE SEQUENCE [LARGE SCALE GENOMIC DNA]</scope>
    <source>
        <strain evidence="2 3">So0008-312</strain>
    </source>
</reference>
<keyword evidence="1" id="KW-0472">Membrane</keyword>
<dbReference type="OrthoDB" id="5516161at2"/>
<proteinExistence type="predicted"/>
<feature type="transmembrane region" description="Helical" evidence="1">
    <location>
        <begin position="174"/>
        <end position="192"/>
    </location>
</feature>
<comment type="caution">
    <text evidence="2">The sequence shown here is derived from an EMBL/GenBank/DDBJ whole genome shotgun (WGS) entry which is preliminary data.</text>
</comment>
<feature type="transmembrane region" description="Helical" evidence="1">
    <location>
        <begin position="198"/>
        <end position="222"/>
    </location>
</feature>
<dbReference type="Pfam" id="PF06532">
    <property type="entry name" value="NrsF"/>
    <property type="match status" value="1"/>
</dbReference>
<evidence type="ECO:0000313" key="2">
    <source>
        <dbReference type="EMBL" id="KYF65215.1"/>
    </source>
</evidence>
<sequence length="226" mass="22994">MTDERDLLEGLEDIPDPAAHLAGRPPPPLMAAPAEPSLTRPARERRVVGAVLAGLAWVLLLAWIAGFRADIGSPRVAIPLALWALLAGLGLVLARTPRARGLPAGVRALQALVAAVPVWFLSAAVATSGLAGGPVSVMSHLRCSAIALGMALLPLTLAAFVLRRSFLSAPAWRGAAIGALCGLGAVIGIQAHCSYDDLLHVLFAHGLPIAAGALLGAAAGALRGRA</sequence>
<feature type="transmembrane region" description="Helical" evidence="1">
    <location>
        <begin position="77"/>
        <end position="96"/>
    </location>
</feature>
<feature type="transmembrane region" description="Helical" evidence="1">
    <location>
        <begin position="108"/>
        <end position="132"/>
    </location>
</feature>
<evidence type="ECO:0000313" key="3">
    <source>
        <dbReference type="Proteomes" id="UP000075260"/>
    </source>
</evidence>
<keyword evidence="1" id="KW-1133">Transmembrane helix</keyword>
<keyword evidence="1" id="KW-0812">Transmembrane</keyword>
<protein>
    <recommendedName>
        <fullName evidence="4">DUF1109 domain-containing protein</fullName>
    </recommendedName>
</protein>
<dbReference type="RefSeq" id="WP_061611237.1">
    <property type="nucleotide sequence ID" value="NZ_JEMA01000849.1"/>
</dbReference>
<evidence type="ECO:0008006" key="4">
    <source>
        <dbReference type="Google" id="ProtNLM"/>
    </source>
</evidence>
<accession>A0A150QB49</accession>
<dbReference type="AlphaFoldDB" id="A0A150QB49"/>
<evidence type="ECO:0000256" key="1">
    <source>
        <dbReference type="SAM" id="Phobius"/>
    </source>
</evidence>